<protein>
    <submittedName>
        <fullName evidence="9">Acyl-CoA dehydrogenase</fullName>
    </submittedName>
</protein>
<evidence type="ECO:0000259" key="8">
    <source>
        <dbReference type="Pfam" id="PF02771"/>
    </source>
</evidence>
<dbReference type="Gene3D" id="1.20.140.10">
    <property type="entry name" value="Butyryl-CoA Dehydrogenase, subunit A, domain 3"/>
    <property type="match status" value="1"/>
</dbReference>
<keyword evidence="10" id="KW-1185">Reference proteome</keyword>
<dbReference type="SUPFAM" id="SSF47203">
    <property type="entry name" value="Acyl-CoA dehydrogenase C-terminal domain-like"/>
    <property type="match status" value="1"/>
</dbReference>
<accession>A0A3P1VDR5</accession>
<evidence type="ECO:0000256" key="5">
    <source>
        <dbReference type="RuleBase" id="RU362125"/>
    </source>
</evidence>
<dbReference type="Gene3D" id="1.10.540.10">
    <property type="entry name" value="Acyl-CoA dehydrogenase/oxidase, N-terminal domain"/>
    <property type="match status" value="1"/>
</dbReference>
<dbReference type="CDD" id="cd00567">
    <property type="entry name" value="ACAD"/>
    <property type="match status" value="1"/>
</dbReference>
<reference evidence="9 10" key="1">
    <citation type="submission" date="2018-11" db="EMBL/GenBank/DDBJ databases">
        <title>Genomes From Bacteria Associated with the Canine Oral Cavity: a Test Case for Automated Genome-Based Taxonomic Assignment.</title>
        <authorList>
            <person name="Coil D.A."/>
            <person name="Jospin G."/>
            <person name="Darling A.E."/>
            <person name="Wallis C."/>
            <person name="Davis I.J."/>
            <person name="Harris S."/>
            <person name="Eisen J.A."/>
            <person name="Holcombe L.J."/>
            <person name="O'Flynn C."/>
        </authorList>
    </citation>
    <scope>NUCLEOTIDE SEQUENCE [LARGE SCALE GENOMIC DNA]</scope>
    <source>
        <strain evidence="9 10">OH4621_COT-116</strain>
    </source>
</reference>
<feature type="domain" description="Acyl-CoA dehydrogenase/oxidase N-terminal" evidence="8">
    <location>
        <begin position="3"/>
        <end position="111"/>
    </location>
</feature>
<evidence type="ECO:0000259" key="6">
    <source>
        <dbReference type="Pfam" id="PF00441"/>
    </source>
</evidence>
<organism evidence="9 10">
    <name type="scientific">Streptococcus minor</name>
    <dbReference type="NCBI Taxonomy" id="229549"/>
    <lineage>
        <taxon>Bacteria</taxon>
        <taxon>Bacillati</taxon>
        <taxon>Bacillota</taxon>
        <taxon>Bacilli</taxon>
        <taxon>Lactobacillales</taxon>
        <taxon>Streptococcaceae</taxon>
        <taxon>Streptococcus</taxon>
    </lineage>
</organism>
<dbReference type="PANTHER" id="PTHR43884">
    <property type="entry name" value="ACYL-COA DEHYDROGENASE"/>
    <property type="match status" value="1"/>
</dbReference>
<evidence type="ECO:0000256" key="3">
    <source>
        <dbReference type="ARBA" id="ARBA00022630"/>
    </source>
</evidence>
<comment type="cofactor">
    <cofactor evidence="1 5">
        <name>FAD</name>
        <dbReference type="ChEBI" id="CHEBI:57692"/>
    </cofactor>
</comment>
<dbReference type="InterPro" id="IPR037069">
    <property type="entry name" value="AcylCoA_DH/ox_N_sf"/>
</dbReference>
<comment type="caution">
    <text evidence="9">The sequence shown here is derived from an EMBL/GenBank/DDBJ whole genome shotgun (WGS) entry which is preliminary data.</text>
</comment>
<dbReference type="Pfam" id="PF02771">
    <property type="entry name" value="Acyl-CoA_dh_N"/>
    <property type="match status" value="1"/>
</dbReference>
<evidence type="ECO:0000256" key="2">
    <source>
        <dbReference type="ARBA" id="ARBA00009347"/>
    </source>
</evidence>
<dbReference type="STRING" id="1123309.GCA_000377005_01426"/>
<proteinExistence type="inferred from homology"/>
<keyword evidence="5" id="KW-0560">Oxidoreductase</keyword>
<keyword evidence="4 5" id="KW-0274">FAD</keyword>
<dbReference type="InterPro" id="IPR046373">
    <property type="entry name" value="Acyl-CoA_Oxase/DH_mid-dom_sf"/>
</dbReference>
<keyword evidence="3 5" id="KW-0285">Flavoprotein</keyword>
<dbReference type="GO" id="GO:0050660">
    <property type="term" value="F:flavin adenine dinucleotide binding"/>
    <property type="evidence" value="ECO:0007669"/>
    <property type="project" value="InterPro"/>
</dbReference>
<dbReference type="PANTHER" id="PTHR43884:SF12">
    <property type="entry name" value="ISOVALERYL-COA DEHYDROGENASE, MITOCHONDRIAL-RELATED"/>
    <property type="match status" value="1"/>
</dbReference>
<dbReference type="InterPro" id="IPR009075">
    <property type="entry name" value="AcylCo_DH/oxidase_C"/>
</dbReference>
<dbReference type="Proteomes" id="UP000281771">
    <property type="component" value="Unassembled WGS sequence"/>
</dbReference>
<dbReference type="Gene3D" id="2.40.110.10">
    <property type="entry name" value="Butyryl-CoA Dehydrogenase, subunit A, domain 2"/>
    <property type="match status" value="1"/>
</dbReference>
<dbReference type="GO" id="GO:0003995">
    <property type="term" value="F:acyl-CoA dehydrogenase activity"/>
    <property type="evidence" value="ECO:0007669"/>
    <property type="project" value="TreeGrafter"/>
</dbReference>
<evidence type="ECO:0000256" key="1">
    <source>
        <dbReference type="ARBA" id="ARBA00001974"/>
    </source>
</evidence>
<dbReference type="Pfam" id="PF00441">
    <property type="entry name" value="Acyl-CoA_dh_1"/>
    <property type="match status" value="1"/>
</dbReference>
<dbReference type="Pfam" id="PF02770">
    <property type="entry name" value="Acyl-CoA_dh_M"/>
    <property type="match status" value="1"/>
</dbReference>
<dbReference type="InterPro" id="IPR036250">
    <property type="entry name" value="AcylCo_DH-like_C"/>
</dbReference>
<evidence type="ECO:0000313" key="9">
    <source>
        <dbReference type="EMBL" id="RRD32359.1"/>
    </source>
</evidence>
<evidence type="ECO:0000313" key="10">
    <source>
        <dbReference type="Proteomes" id="UP000281771"/>
    </source>
</evidence>
<dbReference type="InterPro" id="IPR009100">
    <property type="entry name" value="AcylCoA_DH/oxidase_NM_dom_sf"/>
</dbReference>
<evidence type="ECO:0000259" key="7">
    <source>
        <dbReference type="Pfam" id="PF02770"/>
    </source>
</evidence>
<dbReference type="SUPFAM" id="SSF56645">
    <property type="entry name" value="Acyl-CoA dehydrogenase NM domain-like"/>
    <property type="match status" value="1"/>
</dbReference>
<name>A0A3P1VDR5_9STRE</name>
<evidence type="ECO:0000256" key="4">
    <source>
        <dbReference type="ARBA" id="ARBA00022827"/>
    </source>
</evidence>
<dbReference type="InterPro" id="IPR013786">
    <property type="entry name" value="AcylCoA_DH/ox_N"/>
</dbReference>
<dbReference type="InterPro" id="IPR006091">
    <property type="entry name" value="Acyl-CoA_Oxase/DH_mid-dom"/>
</dbReference>
<dbReference type="RefSeq" id="WP_124775337.1">
    <property type="nucleotide sequence ID" value="NZ_RQZA01000001.1"/>
</dbReference>
<dbReference type="AlphaFoldDB" id="A0A3P1VDR5"/>
<gene>
    <name evidence="9" type="ORF">EII38_01090</name>
</gene>
<comment type="similarity">
    <text evidence="2 5">Belongs to the acyl-CoA dehydrogenase family.</text>
</comment>
<feature type="domain" description="Acyl-CoA dehydrogenase/oxidase C-terminal" evidence="6">
    <location>
        <begin position="230"/>
        <end position="365"/>
    </location>
</feature>
<sequence length="370" mass="41690">MFHEQLTEDVSHYTRNHLAGKAREYDNSQTFPEEFWQYLSKELRLFDYLITKDPQPRSFRTFLESIRIISKEFASLGSILLTQGIYAIWTLDQFGTNSQKEKYLDSLLSGEQLGGFAFSEEDIRLKKELPHTLALQTEAGWMLTGKKHMVSNANLADFLLVFARTKHLDGQEGTGIFIVNPHQEGVTVGQAIEKHGVKAMPIAPISFNNVQLEADSLLGNRFDAVDILAQVLVKMRLVISAQALGIAEGVFKKGLDYSKLKRGFGKRPIDVSVNQFKFSEIEMKLAACKAYYHEYISGSMIDDRCASMLKLLTTSTAQEVAEEVVRITGAYSFIADNDIERYVNDAKVTGLYGGSMDSLKRNIAQIWLED</sequence>
<feature type="domain" description="Acyl-CoA oxidase/dehydrogenase middle" evidence="7">
    <location>
        <begin position="116"/>
        <end position="210"/>
    </location>
</feature>
<dbReference type="EMBL" id="RQZA01000001">
    <property type="protein sequence ID" value="RRD32359.1"/>
    <property type="molecule type" value="Genomic_DNA"/>
</dbReference>